<evidence type="ECO:0000313" key="3">
    <source>
        <dbReference type="EMBL" id="WPR88209.1"/>
    </source>
</evidence>
<keyword evidence="4" id="KW-1185">Reference proteome</keyword>
<dbReference type="SUPFAM" id="SSF51261">
    <property type="entry name" value="Duplicated hybrid motif"/>
    <property type="match status" value="1"/>
</dbReference>
<dbReference type="InterPro" id="IPR016047">
    <property type="entry name" value="M23ase_b-sheet_dom"/>
</dbReference>
<feature type="transmembrane region" description="Helical" evidence="1">
    <location>
        <begin position="39"/>
        <end position="57"/>
    </location>
</feature>
<organism evidence="3 4">
    <name type="scientific">Microbacterium rhizosphaerae</name>
    <dbReference type="NCBI Taxonomy" id="1678237"/>
    <lineage>
        <taxon>Bacteria</taxon>
        <taxon>Bacillati</taxon>
        <taxon>Actinomycetota</taxon>
        <taxon>Actinomycetes</taxon>
        <taxon>Micrococcales</taxon>
        <taxon>Microbacteriaceae</taxon>
        <taxon>Microbacterium</taxon>
    </lineage>
</organism>
<keyword evidence="3" id="KW-0378">Hydrolase</keyword>
<feature type="domain" description="M23ase beta-sheet core" evidence="2">
    <location>
        <begin position="99"/>
        <end position="192"/>
    </location>
</feature>
<dbReference type="InterPro" id="IPR050570">
    <property type="entry name" value="Cell_wall_metabolism_enzyme"/>
</dbReference>
<keyword evidence="1" id="KW-1133">Transmembrane helix</keyword>
<dbReference type="Pfam" id="PF01551">
    <property type="entry name" value="Peptidase_M23"/>
    <property type="match status" value="1"/>
</dbReference>
<evidence type="ECO:0000256" key="1">
    <source>
        <dbReference type="SAM" id="Phobius"/>
    </source>
</evidence>
<keyword evidence="1" id="KW-0812">Transmembrane</keyword>
<dbReference type="InterPro" id="IPR011055">
    <property type="entry name" value="Dup_hybrid_motif"/>
</dbReference>
<reference evidence="3 4" key="1">
    <citation type="submission" date="2023-11" db="EMBL/GenBank/DDBJ databases">
        <title>Genome sequence of Microbacterium rhizosphaerae KACC 19337.</title>
        <authorList>
            <person name="Choi H."/>
            <person name="Kim S."/>
            <person name="Kim Y."/>
            <person name="Kwon S.-W."/>
            <person name="Heo J."/>
        </authorList>
    </citation>
    <scope>NUCLEOTIDE SEQUENCE [LARGE SCALE GENOMIC DNA]</scope>
    <source>
        <strain evidence="3 4">KACC 19337</strain>
    </source>
</reference>
<gene>
    <name evidence="3" type="ORF">SM116_10470</name>
</gene>
<protein>
    <submittedName>
        <fullName evidence="3">M23 family metallopeptidase</fullName>
        <ecNumber evidence="3">3.4.-.-</ecNumber>
    </submittedName>
</protein>
<dbReference type="GO" id="GO:0016787">
    <property type="term" value="F:hydrolase activity"/>
    <property type="evidence" value="ECO:0007669"/>
    <property type="project" value="UniProtKB-KW"/>
</dbReference>
<proteinExistence type="predicted"/>
<dbReference type="EC" id="3.4.-.-" evidence="3"/>
<dbReference type="PANTHER" id="PTHR21666">
    <property type="entry name" value="PEPTIDASE-RELATED"/>
    <property type="match status" value="1"/>
</dbReference>
<dbReference type="PANTHER" id="PTHR21666:SF270">
    <property type="entry name" value="MUREIN HYDROLASE ACTIVATOR ENVC"/>
    <property type="match status" value="1"/>
</dbReference>
<evidence type="ECO:0000259" key="2">
    <source>
        <dbReference type="Pfam" id="PF01551"/>
    </source>
</evidence>
<dbReference type="CDD" id="cd12797">
    <property type="entry name" value="M23_peptidase"/>
    <property type="match status" value="1"/>
</dbReference>
<dbReference type="Proteomes" id="UP001323798">
    <property type="component" value="Chromosome"/>
</dbReference>
<dbReference type="RefSeq" id="WP_320940930.1">
    <property type="nucleotide sequence ID" value="NZ_BAABEU010000010.1"/>
</dbReference>
<sequence>MILSTSLVACSASTARERTDPSPAGDEEDRVMTPLVRGLVLAVVTIGLVAVPGGAAASSAAMAARAPSGGPTAHGWLWPVHGARIATPYAAPAQAYGPGHRGVDLEPRGGDAHVRSPADGVVAFSGMIAGRGILTIDHGGGLVTTLEPITSELHPGDAVSGGEEVGEISLGGHAPAAAIHFGVRLNGEYINPLLLLGGVPRAILLPCCE</sequence>
<name>A0ABZ0SHM9_9MICO</name>
<accession>A0ABZ0SHM9</accession>
<keyword evidence="1" id="KW-0472">Membrane</keyword>
<evidence type="ECO:0000313" key="4">
    <source>
        <dbReference type="Proteomes" id="UP001323798"/>
    </source>
</evidence>
<dbReference type="Gene3D" id="2.70.70.10">
    <property type="entry name" value="Glucose Permease (Domain IIA)"/>
    <property type="match status" value="1"/>
</dbReference>
<dbReference type="EMBL" id="CP139368">
    <property type="protein sequence ID" value="WPR88209.1"/>
    <property type="molecule type" value="Genomic_DNA"/>
</dbReference>